<evidence type="ECO:0000313" key="2">
    <source>
        <dbReference type="EMBL" id="SIR48703.1"/>
    </source>
</evidence>
<dbReference type="Proteomes" id="UP000186819">
    <property type="component" value="Unassembled WGS sequence"/>
</dbReference>
<gene>
    <name evidence="2" type="ORF">SAMN05421829_11726</name>
</gene>
<organism evidence="2 3">
    <name type="scientific">Aromatoleum tolulyticum</name>
    <dbReference type="NCBI Taxonomy" id="34027"/>
    <lineage>
        <taxon>Bacteria</taxon>
        <taxon>Pseudomonadati</taxon>
        <taxon>Pseudomonadota</taxon>
        <taxon>Betaproteobacteria</taxon>
        <taxon>Rhodocyclales</taxon>
        <taxon>Rhodocyclaceae</taxon>
        <taxon>Aromatoleum</taxon>
    </lineage>
</organism>
<reference evidence="3" key="1">
    <citation type="submission" date="2017-01" db="EMBL/GenBank/DDBJ databases">
        <authorList>
            <person name="Varghese N."/>
            <person name="Submissions S."/>
        </authorList>
    </citation>
    <scope>NUCLEOTIDE SEQUENCE [LARGE SCALE GENOMIC DNA]</scope>
    <source>
        <strain evidence="3">ATCC 51758</strain>
    </source>
</reference>
<dbReference type="STRING" id="34027.SAMN05421829_11726"/>
<proteinExistence type="predicted"/>
<dbReference type="AlphaFoldDB" id="A0A1N7BBW2"/>
<sequence length="381" mass="40863">MYSPAQQIFNSLSDGLIVFARSGQVRFANRAAVEAVGVHAGNDSLPAPIRAEVERAVEGPLPADLDVDALQPGSGAVASAPPLVRATLLPSMGADEYVILLRRRDEQTVLDRALGTLRVLLQGEPASALGELGAALDRVAAELARTDPDADRLDRDRRQALARAAELRERIERAGAVLELSLAGPLAAQDRVDLARVAQRAMQHIGKRTGAARCRIALSAAPGELTPVYGSEKWLERGLIELFGHAIESCPHATDIAVSLRQRGGVIVLALRPNQAGSPFSRPRAYRPARLGASTLLDPDEDRELGLEIVRRVIEAHGGTIAMQQDLSGLIGISVEVPTGGPRTQDDSALKAQLERYARDLVQLVRAGAMGKRDEQDHPRR</sequence>
<accession>A0A1N7BBW2</accession>
<dbReference type="Gene3D" id="3.30.565.10">
    <property type="entry name" value="Histidine kinase-like ATPase, C-terminal domain"/>
    <property type="match status" value="1"/>
</dbReference>
<dbReference type="SUPFAM" id="SSF55874">
    <property type="entry name" value="ATPase domain of HSP90 chaperone/DNA topoisomerase II/histidine kinase"/>
    <property type="match status" value="1"/>
</dbReference>
<dbReference type="EMBL" id="FTMD01000017">
    <property type="protein sequence ID" value="SIR48703.1"/>
    <property type="molecule type" value="Genomic_DNA"/>
</dbReference>
<evidence type="ECO:0000313" key="3">
    <source>
        <dbReference type="Proteomes" id="UP000186819"/>
    </source>
</evidence>
<keyword evidence="1" id="KW-0175">Coiled coil</keyword>
<dbReference type="InterPro" id="IPR036890">
    <property type="entry name" value="HATPase_C_sf"/>
</dbReference>
<name>A0A1N7BBW2_9RHOO</name>
<feature type="coiled-coil region" evidence="1">
    <location>
        <begin position="150"/>
        <end position="177"/>
    </location>
</feature>
<keyword evidence="3" id="KW-1185">Reference proteome</keyword>
<evidence type="ECO:0000256" key="1">
    <source>
        <dbReference type="SAM" id="Coils"/>
    </source>
</evidence>
<protein>
    <submittedName>
        <fullName evidence="2">PAS domain-containing protein</fullName>
    </submittedName>
</protein>